<dbReference type="Gene3D" id="3.90.1150.140">
    <property type="match status" value="1"/>
</dbReference>
<gene>
    <name evidence="3" type="ORF">ACFQ3L_07335</name>
</gene>
<dbReference type="Pfam" id="PF20732">
    <property type="entry name" value="NamZ_C"/>
    <property type="match status" value="1"/>
</dbReference>
<protein>
    <submittedName>
        <fullName evidence="3">DUF1343 domain-containing protein</fullName>
    </submittedName>
</protein>
<sequence>MANNGIDNIQMAEKTLRGQRIGLVTNQTGVAKDFTPDAQVLAGLGRVVRILTPDAALVKTDTAPVVRLAGPTLAPAALAGLDVLVYDMAATGVRYDTSLALELAGMRAAAEADVPFVVLDRVLPLGRLDPEGTPLPEALAAAPGTAGLPALYSLTPGELARWANPAIECDLRVVPVTGWDATGTVLENELPWIAPAPGLASLTSVALYPGVALLTAANVSVGWGTAQPFQLVGAPWLNGEKLVAMLSQTLAGQSGQVHYRPTRFTPLAGQNQGQVCEGIQIHLQHLWQPQLLNVGLDVLFALHALHKGELVVDAKRLAALTGVVDLFSQDLTTLKAANKKAGAQFAEKTQAARLYQ</sequence>
<name>A0ABW4B9A2_9LACO</name>
<dbReference type="InterPro" id="IPR008302">
    <property type="entry name" value="NamZ"/>
</dbReference>
<evidence type="ECO:0000313" key="3">
    <source>
        <dbReference type="EMBL" id="MFD1393384.1"/>
    </source>
</evidence>
<dbReference type="PANTHER" id="PTHR42915">
    <property type="entry name" value="HYPOTHETICAL 460 KDA PROTEIN IN FEUA-SIGW INTERGENIC REGION [PRECURSOR]"/>
    <property type="match status" value="1"/>
</dbReference>
<feature type="domain" description="Peptidoglycan beta-N-acetylmuramidase NamZ C-terminal" evidence="2">
    <location>
        <begin position="207"/>
        <end position="355"/>
    </location>
</feature>
<keyword evidence="4" id="KW-1185">Reference proteome</keyword>
<dbReference type="Proteomes" id="UP001597249">
    <property type="component" value="Unassembled WGS sequence"/>
</dbReference>
<reference evidence="4" key="1">
    <citation type="journal article" date="2019" name="Int. J. Syst. Evol. Microbiol.">
        <title>The Global Catalogue of Microorganisms (GCM) 10K type strain sequencing project: providing services to taxonomists for standard genome sequencing and annotation.</title>
        <authorList>
            <consortium name="The Broad Institute Genomics Platform"/>
            <consortium name="The Broad Institute Genome Sequencing Center for Infectious Disease"/>
            <person name="Wu L."/>
            <person name="Ma J."/>
        </authorList>
    </citation>
    <scope>NUCLEOTIDE SEQUENCE [LARGE SCALE GENOMIC DNA]</scope>
    <source>
        <strain evidence="4">CCM 8911</strain>
    </source>
</reference>
<comment type="caution">
    <text evidence="3">The sequence shown here is derived from an EMBL/GenBank/DDBJ whole genome shotgun (WGS) entry which is preliminary data.</text>
</comment>
<feature type="domain" description="Peptidoglycan beta-N-acetylmuramidase NamZ N-terminal" evidence="1">
    <location>
        <begin position="21"/>
        <end position="201"/>
    </location>
</feature>
<evidence type="ECO:0000259" key="1">
    <source>
        <dbReference type="Pfam" id="PF07075"/>
    </source>
</evidence>
<evidence type="ECO:0000313" key="4">
    <source>
        <dbReference type="Proteomes" id="UP001597249"/>
    </source>
</evidence>
<accession>A0ABW4B9A2</accession>
<organism evidence="3 4">
    <name type="scientific">Lacticaseibacillus jixianensis</name>
    <dbReference type="NCBI Taxonomy" id="2486012"/>
    <lineage>
        <taxon>Bacteria</taxon>
        <taxon>Bacillati</taxon>
        <taxon>Bacillota</taxon>
        <taxon>Bacilli</taxon>
        <taxon>Lactobacillales</taxon>
        <taxon>Lactobacillaceae</taxon>
        <taxon>Lacticaseibacillus</taxon>
    </lineage>
</organism>
<dbReference type="PANTHER" id="PTHR42915:SF1">
    <property type="entry name" value="PEPTIDOGLYCAN BETA-N-ACETYLMURAMIDASE NAMZ"/>
    <property type="match status" value="1"/>
</dbReference>
<dbReference type="InterPro" id="IPR048503">
    <property type="entry name" value="NamZ_C"/>
</dbReference>
<dbReference type="InterPro" id="IPR048502">
    <property type="entry name" value="NamZ_N"/>
</dbReference>
<dbReference type="Gene3D" id="3.40.50.12170">
    <property type="entry name" value="Uncharacterised protein PF07075, DUF1343"/>
    <property type="match status" value="1"/>
</dbReference>
<dbReference type="RefSeq" id="WP_125586024.1">
    <property type="nucleotide sequence ID" value="NZ_JBHTMO010000022.1"/>
</dbReference>
<dbReference type="Pfam" id="PF07075">
    <property type="entry name" value="NamZ_N"/>
    <property type="match status" value="1"/>
</dbReference>
<dbReference type="EMBL" id="JBHTMO010000022">
    <property type="protein sequence ID" value="MFD1393384.1"/>
    <property type="molecule type" value="Genomic_DNA"/>
</dbReference>
<evidence type="ECO:0000259" key="2">
    <source>
        <dbReference type="Pfam" id="PF20732"/>
    </source>
</evidence>
<proteinExistence type="predicted"/>